<protein>
    <submittedName>
        <fullName evidence="4">Esterase</fullName>
    </submittedName>
</protein>
<name>A0A2W5DYR5_9BURK</name>
<organism evidence="4 5">
    <name type="scientific">Roseateles depolymerans</name>
    <dbReference type="NCBI Taxonomy" id="76731"/>
    <lineage>
        <taxon>Bacteria</taxon>
        <taxon>Pseudomonadati</taxon>
        <taxon>Pseudomonadota</taxon>
        <taxon>Betaproteobacteria</taxon>
        <taxon>Burkholderiales</taxon>
        <taxon>Sphaerotilaceae</taxon>
        <taxon>Roseateles</taxon>
    </lineage>
</organism>
<dbReference type="Pfam" id="PF02230">
    <property type="entry name" value="Abhydrolase_2"/>
    <property type="match status" value="1"/>
</dbReference>
<sequence>MHDLTIQQPAADGSTEQLFLLFHGVGSHAQDLRGLATALAARHPRAWVVNVQSPDPSDQGQGWQWFSVKGVTSDNRPERVAATMPRFVQAVHGWQQRSGVPAGNTTLLGFSQGAIMALEATQRQPALAARVAAMAGRFAAPPRHAAKGVRIHLLHGQADTVVPTTCSVDAHAQLQALHADVTLDLIPNLGHGIDEQMAARLWARLATP</sequence>
<dbReference type="InterPro" id="IPR003140">
    <property type="entry name" value="PLipase/COase/thioEstase"/>
</dbReference>
<comment type="caution">
    <text evidence="4">The sequence shown here is derived from an EMBL/GenBank/DDBJ whole genome shotgun (WGS) entry which is preliminary data.</text>
</comment>
<evidence type="ECO:0000256" key="2">
    <source>
        <dbReference type="ARBA" id="ARBA00022801"/>
    </source>
</evidence>
<evidence type="ECO:0000259" key="3">
    <source>
        <dbReference type="Pfam" id="PF02230"/>
    </source>
</evidence>
<dbReference type="InterPro" id="IPR029058">
    <property type="entry name" value="AB_hydrolase_fold"/>
</dbReference>
<feature type="domain" description="Phospholipase/carboxylesterase/thioesterase" evidence="3">
    <location>
        <begin position="13"/>
        <end position="199"/>
    </location>
</feature>
<dbReference type="Proteomes" id="UP000249633">
    <property type="component" value="Unassembled WGS sequence"/>
</dbReference>
<evidence type="ECO:0000256" key="1">
    <source>
        <dbReference type="ARBA" id="ARBA00006499"/>
    </source>
</evidence>
<dbReference type="GO" id="GO:0016787">
    <property type="term" value="F:hydrolase activity"/>
    <property type="evidence" value="ECO:0007669"/>
    <property type="project" value="UniProtKB-KW"/>
</dbReference>
<dbReference type="PANTHER" id="PTHR10655">
    <property type="entry name" value="LYSOPHOSPHOLIPASE-RELATED"/>
    <property type="match status" value="1"/>
</dbReference>
<dbReference type="AlphaFoldDB" id="A0A2W5DYR5"/>
<keyword evidence="2" id="KW-0378">Hydrolase</keyword>
<dbReference type="SUPFAM" id="SSF53474">
    <property type="entry name" value="alpha/beta-Hydrolases"/>
    <property type="match status" value="1"/>
</dbReference>
<comment type="similarity">
    <text evidence="1">Belongs to the AB hydrolase superfamily. AB hydrolase 2 family.</text>
</comment>
<proteinExistence type="inferred from homology"/>
<evidence type="ECO:0000313" key="5">
    <source>
        <dbReference type="Proteomes" id="UP000249633"/>
    </source>
</evidence>
<dbReference type="Gene3D" id="3.40.50.1820">
    <property type="entry name" value="alpha/beta hydrolase"/>
    <property type="match status" value="1"/>
</dbReference>
<dbReference type="PANTHER" id="PTHR10655:SF17">
    <property type="entry name" value="LYSOPHOSPHOLIPASE-LIKE PROTEIN 1"/>
    <property type="match status" value="1"/>
</dbReference>
<accession>A0A2W5DYR5</accession>
<dbReference type="NCBIfam" id="NF008525">
    <property type="entry name" value="PRK11460.1"/>
    <property type="match status" value="1"/>
</dbReference>
<reference evidence="4 5" key="1">
    <citation type="submission" date="2017-08" db="EMBL/GenBank/DDBJ databases">
        <title>Infants hospitalized years apart are colonized by the same room-sourced microbial strains.</title>
        <authorList>
            <person name="Brooks B."/>
            <person name="Olm M.R."/>
            <person name="Firek B.A."/>
            <person name="Baker R."/>
            <person name="Thomas B.C."/>
            <person name="Morowitz M.J."/>
            <person name="Banfield J.F."/>
        </authorList>
    </citation>
    <scope>NUCLEOTIDE SEQUENCE [LARGE SCALE GENOMIC DNA]</scope>
    <source>
        <strain evidence="4">S2_012_000_R2_81</strain>
    </source>
</reference>
<gene>
    <name evidence="4" type="ORF">DI603_03050</name>
</gene>
<dbReference type="InterPro" id="IPR050565">
    <property type="entry name" value="LYPA1-2/EST-like"/>
</dbReference>
<dbReference type="EMBL" id="QFOD01000002">
    <property type="protein sequence ID" value="PZP35758.1"/>
    <property type="molecule type" value="Genomic_DNA"/>
</dbReference>
<evidence type="ECO:0000313" key="4">
    <source>
        <dbReference type="EMBL" id="PZP35758.1"/>
    </source>
</evidence>